<dbReference type="OrthoDB" id="6508832at2759"/>
<evidence type="ECO:0000259" key="2">
    <source>
        <dbReference type="PROSITE" id="PS50127"/>
    </source>
</evidence>
<dbReference type="PROSITE" id="PS50127">
    <property type="entry name" value="UBC_2"/>
    <property type="match status" value="1"/>
</dbReference>
<dbReference type="EMBL" id="PZQS01000004">
    <property type="protein sequence ID" value="PVD31213.1"/>
    <property type="molecule type" value="Genomic_DNA"/>
</dbReference>
<dbReference type="Pfam" id="PF00179">
    <property type="entry name" value="UQ_con"/>
    <property type="match status" value="1"/>
</dbReference>
<evidence type="ECO:0000256" key="1">
    <source>
        <dbReference type="ARBA" id="ARBA00022786"/>
    </source>
</evidence>
<evidence type="ECO:0000313" key="3">
    <source>
        <dbReference type="EMBL" id="PVD31213.1"/>
    </source>
</evidence>
<dbReference type="InterPro" id="IPR000608">
    <property type="entry name" value="UBC"/>
</dbReference>
<dbReference type="FunFam" id="3.10.110.10:FF:000026">
    <property type="entry name" value="Ubiquitin-conjugating enzyme E2 variant"/>
    <property type="match status" value="1"/>
</dbReference>
<dbReference type="PANTHER" id="PTHR24068">
    <property type="entry name" value="UBIQUITIN-CONJUGATING ENZYME E2"/>
    <property type="match status" value="1"/>
</dbReference>
<gene>
    <name evidence="3" type="ORF">C0Q70_06625</name>
</gene>
<sequence>MTSLVFAFCPQLLESHETNMAGSDYVVPRNFRLLDELEEGQKGGGDGTLSWGLEDDEDMTLSHWTGSILGPPRTQFENRIYTVRLHCGDRYPDMPPTVQFQTKINLSCVNKETGVVDPKKVTCLRQWTSGMNIQTCLAGIRECMTLKENKVPQPPEGQTFF</sequence>
<dbReference type="Gene3D" id="3.10.110.10">
    <property type="entry name" value="Ubiquitin Conjugating Enzyme"/>
    <property type="match status" value="1"/>
</dbReference>
<accession>A0A2T7PCR5</accession>
<protein>
    <recommendedName>
        <fullName evidence="2">UBC core domain-containing protein</fullName>
    </recommendedName>
</protein>
<keyword evidence="4" id="KW-1185">Reference proteome</keyword>
<dbReference type="AlphaFoldDB" id="A0A2T7PCR5"/>
<evidence type="ECO:0000313" key="4">
    <source>
        <dbReference type="Proteomes" id="UP000245119"/>
    </source>
</evidence>
<comment type="caution">
    <text evidence="3">The sequence shown here is derived from an EMBL/GenBank/DDBJ whole genome shotgun (WGS) entry which is preliminary data.</text>
</comment>
<proteinExistence type="predicted"/>
<dbReference type="Proteomes" id="UP000245119">
    <property type="component" value="Linkage Group LG4"/>
</dbReference>
<dbReference type="SMART" id="SM00212">
    <property type="entry name" value="UBCc"/>
    <property type="match status" value="1"/>
</dbReference>
<feature type="domain" description="UBC core" evidence="2">
    <location>
        <begin position="28"/>
        <end position="161"/>
    </location>
</feature>
<dbReference type="CDD" id="cd23807">
    <property type="entry name" value="UEV_UBE2V"/>
    <property type="match status" value="1"/>
</dbReference>
<keyword evidence="1" id="KW-0833">Ubl conjugation pathway</keyword>
<dbReference type="STRING" id="400727.A0A2T7PCR5"/>
<reference evidence="3 4" key="1">
    <citation type="submission" date="2018-04" db="EMBL/GenBank/DDBJ databases">
        <title>The genome of golden apple snail Pomacea canaliculata provides insight into stress tolerance and invasive adaptation.</title>
        <authorList>
            <person name="Liu C."/>
            <person name="Liu B."/>
            <person name="Ren Y."/>
            <person name="Zhang Y."/>
            <person name="Wang H."/>
            <person name="Li S."/>
            <person name="Jiang F."/>
            <person name="Yin L."/>
            <person name="Zhang G."/>
            <person name="Qian W."/>
            <person name="Fan W."/>
        </authorList>
    </citation>
    <scope>NUCLEOTIDE SEQUENCE [LARGE SCALE GENOMIC DNA]</scope>
    <source>
        <strain evidence="3">SZHN2017</strain>
        <tissue evidence="3">Muscle</tissue>
    </source>
</reference>
<name>A0A2T7PCR5_POMCA</name>
<organism evidence="3 4">
    <name type="scientific">Pomacea canaliculata</name>
    <name type="common">Golden apple snail</name>
    <dbReference type="NCBI Taxonomy" id="400727"/>
    <lineage>
        <taxon>Eukaryota</taxon>
        <taxon>Metazoa</taxon>
        <taxon>Spiralia</taxon>
        <taxon>Lophotrochozoa</taxon>
        <taxon>Mollusca</taxon>
        <taxon>Gastropoda</taxon>
        <taxon>Caenogastropoda</taxon>
        <taxon>Architaenioglossa</taxon>
        <taxon>Ampullarioidea</taxon>
        <taxon>Ampullariidae</taxon>
        <taxon>Pomacea</taxon>
    </lineage>
</organism>
<dbReference type="InterPro" id="IPR016135">
    <property type="entry name" value="UBQ-conjugating_enzyme/RWD"/>
</dbReference>
<dbReference type="SUPFAM" id="SSF54495">
    <property type="entry name" value="UBC-like"/>
    <property type="match status" value="1"/>
</dbReference>